<dbReference type="Pfam" id="PF05739">
    <property type="entry name" value="SNARE"/>
    <property type="match status" value="1"/>
</dbReference>
<dbReference type="GO" id="GO:0005886">
    <property type="term" value="C:plasma membrane"/>
    <property type="evidence" value="ECO:0007669"/>
    <property type="project" value="TreeGrafter"/>
</dbReference>
<dbReference type="GO" id="GO:0048278">
    <property type="term" value="P:vesicle docking"/>
    <property type="evidence" value="ECO:0007669"/>
    <property type="project" value="TreeGrafter"/>
</dbReference>
<organism evidence="12 13">
    <name type="scientific">Aristolochia fimbriata</name>
    <name type="common">White veined hardy Dutchman's pipe vine</name>
    <dbReference type="NCBI Taxonomy" id="158543"/>
    <lineage>
        <taxon>Eukaryota</taxon>
        <taxon>Viridiplantae</taxon>
        <taxon>Streptophyta</taxon>
        <taxon>Embryophyta</taxon>
        <taxon>Tracheophyta</taxon>
        <taxon>Spermatophyta</taxon>
        <taxon>Magnoliopsida</taxon>
        <taxon>Magnoliidae</taxon>
        <taxon>Piperales</taxon>
        <taxon>Aristolochiaceae</taxon>
        <taxon>Aristolochia</taxon>
    </lineage>
</organism>
<dbReference type="FunFam" id="1.20.5.110:FF:000008">
    <property type="entry name" value="Syntaxin 132"/>
    <property type="match status" value="1"/>
</dbReference>
<dbReference type="GO" id="GO:0006906">
    <property type="term" value="P:vesicle fusion"/>
    <property type="evidence" value="ECO:0007669"/>
    <property type="project" value="TreeGrafter"/>
</dbReference>
<evidence type="ECO:0000256" key="2">
    <source>
        <dbReference type="ARBA" id="ARBA00009063"/>
    </source>
</evidence>
<protein>
    <recommendedName>
        <fullName evidence="11">t-SNARE coiled-coil homology domain-containing protein</fullName>
    </recommendedName>
</protein>
<dbReference type="InterPro" id="IPR010989">
    <property type="entry name" value="SNARE"/>
</dbReference>
<evidence type="ECO:0000256" key="6">
    <source>
        <dbReference type="ARBA" id="ARBA00022989"/>
    </source>
</evidence>
<comment type="caution">
    <text evidence="12">The sequence shown here is derived from an EMBL/GenBank/DDBJ whole genome shotgun (WGS) entry which is preliminary data.</text>
</comment>
<dbReference type="GO" id="GO:0005484">
    <property type="term" value="F:SNAP receptor activity"/>
    <property type="evidence" value="ECO:0007669"/>
    <property type="project" value="InterPro"/>
</dbReference>
<reference evidence="12 13" key="1">
    <citation type="submission" date="2021-07" db="EMBL/GenBank/DDBJ databases">
        <title>The Aristolochia fimbriata genome: insights into angiosperm evolution, floral development and chemical biosynthesis.</title>
        <authorList>
            <person name="Jiao Y."/>
        </authorList>
    </citation>
    <scope>NUCLEOTIDE SEQUENCE [LARGE SCALE GENOMIC DNA]</scope>
    <source>
        <strain evidence="12">IBCAS-2021</strain>
        <tissue evidence="12">Leaf</tissue>
    </source>
</reference>
<evidence type="ECO:0000256" key="4">
    <source>
        <dbReference type="ARBA" id="ARBA00022692"/>
    </source>
</evidence>
<dbReference type="EMBL" id="JAINDJ010000005">
    <property type="protein sequence ID" value="KAG9445771.1"/>
    <property type="molecule type" value="Genomic_DNA"/>
</dbReference>
<dbReference type="GO" id="GO:0000149">
    <property type="term" value="F:SNARE binding"/>
    <property type="evidence" value="ECO:0007669"/>
    <property type="project" value="TreeGrafter"/>
</dbReference>
<evidence type="ECO:0000256" key="3">
    <source>
        <dbReference type="ARBA" id="ARBA00022448"/>
    </source>
</evidence>
<evidence type="ECO:0000313" key="13">
    <source>
        <dbReference type="Proteomes" id="UP000825729"/>
    </source>
</evidence>
<keyword evidence="4 10" id="KW-0812">Transmembrane</keyword>
<evidence type="ECO:0000256" key="8">
    <source>
        <dbReference type="RuleBase" id="RU003858"/>
    </source>
</evidence>
<keyword evidence="5" id="KW-0653">Protein transport</keyword>
<evidence type="ECO:0000256" key="5">
    <source>
        <dbReference type="ARBA" id="ARBA00022927"/>
    </source>
</evidence>
<dbReference type="CDD" id="cd15848">
    <property type="entry name" value="SNARE_syntaxin1-like"/>
    <property type="match status" value="1"/>
</dbReference>
<evidence type="ECO:0000256" key="7">
    <source>
        <dbReference type="ARBA" id="ARBA00023136"/>
    </source>
</evidence>
<dbReference type="InterPro" id="IPR006011">
    <property type="entry name" value="Syntaxin_N"/>
</dbReference>
<feature type="transmembrane region" description="Helical" evidence="10">
    <location>
        <begin position="277"/>
        <end position="297"/>
    </location>
</feature>
<evidence type="ECO:0000256" key="10">
    <source>
        <dbReference type="SAM" id="Phobius"/>
    </source>
</evidence>
<keyword evidence="6 10" id="KW-1133">Transmembrane helix</keyword>
<dbReference type="SMART" id="SM00397">
    <property type="entry name" value="t_SNARE"/>
    <property type="match status" value="1"/>
</dbReference>
<keyword evidence="7 10" id="KW-0472">Membrane</keyword>
<dbReference type="GO" id="GO:0012505">
    <property type="term" value="C:endomembrane system"/>
    <property type="evidence" value="ECO:0007669"/>
    <property type="project" value="TreeGrafter"/>
</dbReference>
<dbReference type="InterPro" id="IPR006012">
    <property type="entry name" value="Syntaxin/epimorphin_CS"/>
</dbReference>
<gene>
    <name evidence="12" type="ORF">H6P81_011899</name>
</gene>
<keyword evidence="3" id="KW-0813">Transport</keyword>
<feature type="domain" description="T-SNARE coiled-coil homology" evidence="11">
    <location>
        <begin position="205"/>
        <end position="267"/>
    </location>
</feature>
<dbReference type="SMART" id="SM00503">
    <property type="entry name" value="SynN"/>
    <property type="match status" value="1"/>
</dbReference>
<dbReference type="CDD" id="cd00179">
    <property type="entry name" value="SynN"/>
    <property type="match status" value="1"/>
</dbReference>
<dbReference type="Gene3D" id="1.20.5.110">
    <property type="match status" value="1"/>
</dbReference>
<dbReference type="Gene3D" id="1.20.58.70">
    <property type="match status" value="1"/>
</dbReference>
<keyword evidence="13" id="KW-1185">Reference proteome</keyword>
<evidence type="ECO:0000259" key="11">
    <source>
        <dbReference type="PROSITE" id="PS50192"/>
    </source>
</evidence>
<name>A0AAV7EDD7_ARIFI</name>
<feature type="region of interest" description="Disordered" evidence="9">
    <location>
        <begin position="1"/>
        <end position="24"/>
    </location>
</feature>
<comment type="subcellular location">
    <subcellularLocation>
        <location evidence="1">Membrane</location>
        <topology evidence="1">Single-pass type IV membrane protein</topology>
    </subcellularLocation>
</comment>
<dbReference type="GO" id="GO:0031201">
    <property type="term" value="C:SNARE complex"/>
    <property type="evidence" value="ECO:0007669"/>
    <property type="project" value="TreeGrafter"/>
</dbReference>
<dbReference type="PROSITE" id="PS00914">
    <property type="entry name" value="SYNTAXIN"/>
    <property type="match status" value="1"/>
</dbReference>
<accession>A0AAV7EDD7</accession>
<comment type="similarity">
    <text evidence="2 8">Belongs to the syntaxin family.</text>
</comment>
<evidence type="ECO:0000256" key="9">
    <source>
        <dbReference type="SAM" id="MobiDB-lite"/>
    </source>
</evidence>
<proteinExistence type="inferred from homology"/>
<dbReference type="Proteomes" id="UP000825729">
    <property type="component" value="Unassembled WGS sequence"/>
</dbReference>
<evidence type="ECO:0000256" key="1">
    <source>
        <dbReference type="ARBA" id="ARBA00004211"/>
    </source>
</evidence>
<dbReference type="PROSITE" id="PS50192">
    <property type="entry name" value="T_SNARE"/>
    <property type="match status" value="1"/>
</dbReference>
<dbReference type="GO" id="GO:0006886">
    <property type="term" value="P:intracellular protein transport"/>
    <property type="evidence" value="ECO:0007669"/>
    <property type="project" value="InterPro"/>
</dbReference>
<dbReference type="Pfam" id="PF00804">
    <property type="entry name" value="Syntaxin"/>
    <property type="match status" value="1"/>
</dbReference>
<dbReference type="AlphaFoldDB" id="A0AAV7EDD7"/>
<dbReference type="SUPFAM" id="SSF47661">
    <property type="entry name" value="t-snare proteins"/>
    <property type="match status" value="1"/>
</dbReference>
<dbReference type="PANTHER" id="PTHR19957:SF307">
    <property type="entry name" value="PROTEIN SSO1-RELATED"/>
    <property type="match status" value="1"/>
</dbReference>
<sequence>MNDLLSHSLEMARGQPSREGDIESGRQNAVSDMGMDFFFKQVNQIENEIESIGPYLLRLQAANVESHSVTKAPAMKAIKERMERDVDDVGKIALRLKIALEEMDKDNVANRRKPGCGKGSGVDRSRMAMTVALKKKLKDRVTEFQELRVNIHNEYRQVVERRVYTVTGTRPDEDTIDQLIETGNSEQIYEKAIQGHGRAQIMDTLAEIQERCDTVREIEKRLFDLQQMFMDLAVLVDTQGDLLDNIETQVSNAVDHVNSAQVVLQKGKKSLKSKKKYMCFAIFILIIIIMILVPAILKAIKSI</sequence>
<evidence type="ECO:0000313" key="12">
    <source>
        <dbReference type="EMBL" id="KAG9445771.1"/>
    </source>
</evidence>
<dbReference type="GO" id="GO:0006887">
    <property type="term" value="P:exocytosis"/>
    <property type="evidence" value="ECO:0007669"/>
    <property type="project" value="TreeGrafter"/>
</dbReference>
<dbReference type="InterPro" id="IPR045242">
    <property type="entry name" value="Syntaxin"/>
</dbReference>
<dbReference type="InterPro" id="IPR000727">
    <property type="entry name" value="T_SNARE_dom"/>
</dbReference>
<dbReference type="PANTHER" id="PTHR19957">
    <property type="entry name" value="SYNTAXIN"/>
    <property type="match status" value="1"/>
</dbReference>